<proteinExistence type="predicted"/>
<accession>E4V1J1</accession>
<dbReference type="HOGENOM" id="CLU_1703780_0_0_1"/>
<evidence type="ECO:0000313" key="3">
    <source>
        <dbReference type="Proteomes" id="UP000002669"/>
    </source>
</evidence>
<feature type="compositionally biased region" description="Acidic residues" evidence="1">
    <location>
        <begin position="9"/>
        <end position="23"/>
    </location>
</feature>
<name>E4V1J1_ARTGP</name>
<dbReference type="GeneID" id="10026157"/>
<dbReference type="AlphaFoldDB" id="E4V1J1"/>
<dbReference type="VEuPathDB" id="FungiDB:MGYG_06905"/>
<dbReference type="Proteomes" id="UP000002669">
    <property type="component" value="Unassembled WGS sequence"/>
</dbReference>
<sequence>MHHCFTAGEEQDEDEEDEEDEVEEGRISRRKARFIGRSKDGWQQVIFVSWPWSKRAIEPVEQPSSSCTGTAVAVERSAPWKPASRSHTRGLFLEADEEARRDEDEKKETKKETKMLIHPISIPFDLVHRPPPTTTDHRPSHRQPTSPKRHDLDS</sequence>
<feature type="region of interest" description="Disordered" evidence="1">
    <location>
        <begin position="76"/>
        <end position="154"/>
    </location>
</feature>
<feature type="region of interest" description="Disordered" evidence="1">
    <location>
        <begin position="1"/>
        <end position="27"/>
    </location>
</feature>
<dbReference type="RefSeq" id="XP_003170914.1">
    <property type="nucleotide sequence ID" value="XM_003170866.1"/>
</dbReference>
<gene>
    <name evidence="2" type="ORF">MGYG_06905</name>
</gene>
<feature type="compositionally biased region" description="Basic and acidic residues" evidence="1">
    <location>
        <begin position="98"/>
        <end position="115"/>
    </location>
</feature>
<evidence type="ECO:0000256" key="1">
    <source>
        <dbReference type="SAM" id="MobiDB-lite"/>
    </source>
</evidence>
<organism evidence="3">
    <name type="scientific">Arthroderma gypseum (strain ATCC MYA-4604 / CBS 118893)</name>
    <name type="common">Microsporum gypseum</name>
    <dbReference type="NCBI Taxonomy" id="535722"/>
    <lineage>
        <taxon>Eukaryota</taxon>
        <taxon>Fungi</taxon>
        <taxon>Dikarya</taxon>
        <taxon>Ascomycota</taxon>
        <taxon>Pezizomycotina</taxon>
        <taxon>Eurotiomycetes</taxon>
        <taxon>Eurotiomycetidae</taxon>
        <taxon>Onygenales</taxon>
        <taxon>Arthrodermataceae</taxon>
        <taxon>Nannizzia</taxon>
    </lineage>
</organism>
<dbReference type="InParanoid" id="E4V1J1"/>
<dbReference type="EMBL" id="DS989827">
    <property type="protein sequence ID" value="EFR03906.1"/>
    <property type="molecule type" value="Genomic_DNA"/>
</dbReference>
<reference evidence="3" key="1">
    <citation type="journal article" date="2012" name="MBio">
        <title>Comparative genome analysis of Trichophyton rubrum and related dermatophytes reveals candidate genes involved in infection.</title>
        <authorList>
            <person name="Martinez D.A."/>
            <person name="Oliver B.G."/>
            <person name="Graeser Y."/>
            <person name="Goldberg J.M."/>
            <person name="Li W."/>
            <person name="Martinez-Rossi N.M."/>
            <person name="Monod M."/>
            <person name="Shelest E."/>
            <person name="Barton R.C."/>
            <person name="Birch E."/>
            <person name="Brakhage A.A."/>
            <person name="Chen Z."/>
            <person name="Gurr S.J."/>
            <person name="Heiman D."/>
            <person name="Heitman J."/>
            <person name="Kosti I."/>
            <person name="Rossi A."/>
            <person name="Saif S."/>
            <person name="Samalova M."/>
            <person name="Saunders C.W."/>
            <person name="Shea T."/>
            <person name="Summerbell R.C."/>
            <person name="Xu J."/>
            <person name="Young S."/>
            <person name="Zeng Q."/>
            <person name="Birren B.W."/>
            <person name="Cuomo C.A."/>
            <person name="White T.C."/>
        </authorList>
    </citation>
    <scope>NUCLEOTIDE SEQUENCE [LARGE SCALE GENOMIC DNA]</scope>
    <source>
        <strain evidence="3">ATCC MYA-4604 / CBS 118893</strain>
    </source>
</reference>
<keyword evidence="3" id="KW-1185">Reference proteome</keyword>
<evidence type="ECO:0000313" key="2">
    <source>
        <dbReference type="EMBL" id="EFR03906.1"/>
    </source>
</evidence>
<protein>
    <submittedName>
        <fullName evidence="2">Uncharacterized protein</fullName>
    </submittedName>
</protein>